<dbReference type="InterPro" id="IPR036864">
    <property type="entry name" value="Zn2-C6_fun-type_DNA-bd_sf"/>
</dbReference>
<dbReference type="InterPro" id="IPR001138">
    <property type="entry name" value="Zn2Cys6_DnaBD"/>
</dbReference>
<sequence>MDISTASGSNELPDLETSASPIDPALTGISKGKRKADGGDDGEGDDGGAANNKKRRNRKPVTCAQCRRRKLKCDRGFPCGACRDRQEGHLCEWEGAIRLPQPHLTRDAEAQELRAQLDRLEGLLGGLSKSPLTAGAVAAAGLTNFGQEVAEESAAEALGLLAVEANSNGRAAGAGQPRARTSAATQATLAQLLALLPSKRELERMAEQFVVDEQLYFPFEHAGSFRSRLSEWTLSQAAQKPFFAALLAAIIACESARQAGIRPANDAEVAKKREAELASRRYVEIALETLRLGGYLERPDLDVVRTLLVLYYRFSQSMDARSAPILAQAIQAGQTLGLHRDPAGVSGFSVLDVEERRRLWYLLVAHDKLDQTKRTSLIALSSYDTREPTNAHDKDITTTDITPQAFPAFTPVLYLSVLTQLAGIAHSINETLYAPKGVATLPVKYVHDQNAALDRIKSGLPALQWQGDRVVPLEPVNLASDRFRILAHTTVLQLIIRVNRCFLTRGAADERLQPFRTKCLEAAHELVGCYLGYEYPHQLSRLPALLHGALNGLILIAIDTLQDPDPSHPQQKNLRLLQAMTARLNHPDKPKIVAEVINAISVLLAASDKDYRRPIMPQSIASALGAEITAFARPLPVSMSQDAFSSQKIAHCATLRPTELAQIWRVFVESYPGIYVVPDAREWEELLKQARGEKEYWEAGMDILA</sequence>
<dbReference type="GO" id="GO:0006351">
    <property type="term" value="P:DNA-templated transcription"/>
    <property type="evidence" value="ECO:0007669"/>
    <property type="project" value="InterPro"/>
</dbReference>
<evidence type="ECO:0000259" key="5">
    <source>
        <dbReference type="PROSITE" id="PS50048"/>
    </source>
</evidence>
<dbReference type="GO" id="GO:0008270">
    <property type="term" value="F:zinc ion binding"/>
    <property type="evidence" value="ECO:0007669"/>
    <property type="project" value="InterPro"/>
</dbReference>
<feature type="compositionally biased region" description="Polar residues" evidence="4">
    <location>
        <begin position="1"/>
        <end position="10"/>
    </location>
</feature>
<organism evidence="6 7">
    <name type="scientific">Rhodotorula mucilaginosa</name>
    <name type="common">Yeast</name>
    <name type="synonym">Rhodotorula rubra</name>
    <dbReference type="NCBI Taxonomy" id="5537"/>
    <lineage>
        <taxon>Eukaryota</taxon>
        <taxon>Fungi</taxon>
        <taxon>Dikarya</taxon>
        <taxon>Basidiomycota</taxon>
        <taxon>Pucciniomycotina</taxon>
        <taxon>Microbotryomycetes</taxon>
        <taxon>Sporidiobolales</taxon>
        <taxon>Sporidiobolaceae</taxon>
        <taxon>Rhodotorula</taxon>
    </lineage>
</organism>
<dbReference type="SUPFAM" id="SSF57701">
    <property type="entry name" value="Zn2/Cys6 DNA-binding domain"/>
    <property type="match status" value="1"/>
</dbReference>
<evidence type="ECO:0000313" key="6">
    <source>
        <dbReference type="EMBL" id="KAG0665844.1"/>
    </source>
</evidence>
<dbReference type="EMBL" id="PUHQ01000007">
    <property type="protein sequence ID" value="KAG0665844.1"/>
    <property type="molecule type" value="Genomic_DNA"/>
</dbReference>
<dbReference type="GO" id="GO:0000981">
    <property type="term" value="F:DNA-binding transcription factor activity, RNA polymerase II-specific"/>
    <property type="evidence" value="ECO:0007669"/>
    <property type="project" value="InterPro"/>
</dbReference>
<evidence type="ECO:0000256" key="1">
    <source>
        <dbReference type="ARBA" id="ARBA00004123"/>
    </source>
</evidence>
<evidence type="ECO:0000256" key="4">
    <source>
        <dbReference type="SAM" id="MobiDB-lite"/>
    </source>
</evidence>
<proteinExistence type="predicted"/>
<evidence type="ECO:0000256" key="2">
    <source>
        <dbReference type="ARBA" id="ARBA00022723"/>
    </source>
</evidence>
<dbReference type="PANTHER" id="PTHR31001">
    <property type="entry name" value="UNCHARACTERIZED TRANSCRIPTIONAL REGULATORY PROTEIN"/>
    <property type="match status" value="1"/>
</dbReference>
<evidence type="ECO:0000256" key="3">
    <source>
        <dbReference type="ARBA" id="ARBA00023242"/>
    </source>
</evidence>
<comment type="caution">
    <text evidence="6">The sequence shown here is derived from an EMBL/GenBank/DDBJ whole genome shotgun (WGS) entry which is preliminary data.</text>
</comment>
<feature type="domain" description="Zn(2)-C6 fungal-type" evidence="5">
    <location>
        <begin position="62"/>
        <end position="93"/>
    </location>
</feature>
<dbReference type="Pfam" id="PF04082">
    <property type="entry name" value="Fungal_trans"/>
    <property type="match status" value="1"/>
</dbReference>
<protein>
    <recommendedName>
        <fullName evidence="5">Zn(2)-C6 fungal-type domain-containing protein</fullName>
    </recommendedName>
</protein>
<dbReference type="GO" id="GO:0005634">
    <property type="term" value="C:nucleus"/>
    <property type="evidence" value="ECO:0007669"/>
    <property type="project" value="UniProtKB-SubCell"/>
</dbReference>
<dbReference type="AlphaFoldDB" id="A0A9P6W8H2"/>
<dbReference type="Gene3D" id="4.10.240.10">
    <property type="entry name" value="Zn(2)-C6 fungal-type DNA-binding domain"/>
    <property type="match status" value="1"/>
</dbReference>
<dbReference type="OrthoDB" id="3364175at2759"/>
<dbReference type="Proteomes" id="UP000777482">
    <property type="component" value="Unassembled WGS sequence"/>
</dbReference>
<dbReference type="CDD" id="cd00067">
    <property type="entry name" value="GAL4"/>
    <property type="match status" value="1"/>
</dbReference>
<gene>
    <name evidence="6" type="ORF">C6P46_005938</name>
</gene>
<name>A0A9P6W8H2_RHOMI</name>
<dbReference type="Pfam" id="PF00172">
    <property type="entry name" value="Zn_clus"/>
    <property type="match status" value="1"/>
</dbReference>
<dbReference type="GO" id="GO:0003677">
    <property type="term" value="F:DNA binding"/>
    <property type="evidence" value="ECO:0007669"/>
    <property type="project" value="InterPro"/>
</dbReference>
<dbReference type="InterPro" id="IPR050613">
    <property type="entry name" value="Sec_Metabolite_Reg"/>
</dbReference>
<dbReference type="PROSITE" id="PS00463">
    <property type="entry name" value="ZN2_CY6_FUNGAL_1"/>
    <property type="match status" value="1"/>
</dbReference>
<keyword evidence="2" id="KW-0479">Metal-binding</keyword>
<dbReference type="PANTHER" id="PTHR31001:SF89">
    <property type="entry name" value="ZN(2)-C6 FUNGAL-TYPE DOMAIN-CONTAINING PROTEIN"/>
    <property type="match status" value="1"/>
</dbReference>
<dbReference type="PROSITE" id="PS50048">
    <property type="entry name" value="ZN2_CY6_FUNGAL_2"/>
    <property type="match status" value="1"/>
</dbReference>
<keyword evidence="3" id="KW-0539">Nucleus</keyword>
<evidence type="ECO:0000313" key="7">
    <source>
        <dbReference type="Proteomes" id="UP000777482"/>
    </source>
</evidence>
<feature type="region of interest" description="Disordered" evidence="4">
    <location>
        <begin position="1"/>
        <end position="59"/>
    </location>
</feature>
<dbReference type="InterPro" id="IPR007219">
    <property type="entry name" value="XnlR_reg_dom"/>
</dbReference>
<keyword evidence="7" id="KW-1185">Reference proteome</keyword>
<comment type="subcellular location">
    <subcellularLocation>
        <location evidence="1">Nucleus</location>
    </subcellularLocation>
</comment>
<dbReference type="SMART" id="SM00066">
    <property type="entry name" value="GAL4"/>
    <property type="match status" value="1"/>
</dbReference>
<reference evidence="6 7" key="1">
    <citation type="submission" date="2020-11" db="EMBL/GenBank/DDBJ databases">
        <title>Kefir isolates.</title>
        <authorList>
            <person name="Marcisauskas S."/>
            <person name="Kim Y."/>
            <person name="Blasche S."/>
        </authorList>
    </citation>
    <scope>NUCLEOTIDE SEQUENCE [LARGE SCALE GENOMIC DNA]</scope>
    <source>
        <strain evidence="6 7">KR</strain>
    </source>
</reference>
<dbReference type="CDD" id="cd12148">
    <property type="entry name" value="fungal_TF_MHR"/>
    <property type="match status" value="1"/>
</dbReference>
<accession>A0A9P6W8H2</accession>